<proteinExistence type="predicted"/>
<dbReference type="NCBIfam" id="NF033709">
    <property type="entry name" value="PorV_fam"/>
    <property type="match status" value="1"/>
</dbReference>
<evidence type="ECO:0000313" key="3">
    <source>
        <dbReference type="EMBL" id="SDZ00855.1"/>
    </source>
</evidence>
<dbReference type="NCBIfam" id="NF033710">
    <property type="entry name" value="T9SS_OM_PorV"/>
    <property type="match status" value="1"/>
</dbReference>
<protein>
    <recommendedName>
        <fullName evidence="2">Type IX secretion system protein PorV domain-containing protein</fullName>
    </recommendedName>
</protein>
<keyword evidence="4" id="KW-1185">Reference proteome</keyword>
<name>A0A1H3PJ50_9BACT</name>
<dbReference type="EMBL" id="FNQC01000004">
    <property type="protein sequence ID" value="SDZ00855.1"/>
    <property type="molecule type" value="Genomic_DNA"/>
</dbReference>
<dbReference type="InterPro" id="IPR047799">
    <property type="entry name" value="T9SS_OM_PorV"/>
</dbReference>
<sequence>MKKSFNHSSGKSFFLILVSLLSFNAVAQNSTIISGQDPNRRVITTALPFLNFAPDSRHSGMGDVGVATSPDGNSAHWNAGKLVFVENEMGFSLSYSPWLGKLVNDMSLSYLTFYKKIDDVSAFGVDLRYFNMGDIQLTDGRGNELGEFTPRDIAIGGTYSRKLSENLGLGISARFIHSNLSGSISSVSGSESRPGVTVGTDVGLYYKKEVFPGNRQGLWSWGVSITNIGPKITYNSADDLDYIPTNFRIGTAYSVNLDEFNKITFALDLNKLMVPTPPIYQTNEDGSLARDDNGNLIIAPNGGKDPNRPLISGMFGSFADAPGGFSEEIKELMISAGIEYTYNNAFSLRTGYFYENPNKGGRRYFTMGVGFNYKQLGFDFSYLVPQTQNHPLAETLRFSLAYNISSK</sequence>
<evidence type="ECO:0000256" key="1">
    <source>
        <dbReference type="SAM" id="SignalP"/>
    </source>
</evidence>
<reference evidence="3 4" key="1">
    <citation type="submission" date="2016-10" db="EMBL/GenBank/DDBJ databases">
        <authorList>
            <person name="Varghese N."/>
            <person name="Submissions S."/>
        </authorList>
    </citation>
    <scope>NUCLEOTIDE SEQUENCE [LARGE SCALE GENOMIC DNA]</scope>
    <source>
        <strain evidence="3 4">DSM 17997</strain>
    </source>
</reference>
<evidence type="ECO:0000259" key="2">
    <source>
        <dbReference type="Pfam" id="PF19572"/>
    </source>
</evidence>
<comment type="caution">
    <text evidence="3">The sequence shown here is derived from an EMBL/GenBank/DDBJ whole genome shotgun (WGS) entry which is preliminary data.</text>
</comment>
<feature type="chain" id="PRO_5046921931" description="Type IX secretion system protein PorV domain-containing protein" evidence="1">
    <location>
        <begin position="28"/>
        <end position="407"/>
    </location>
</feature>
<evidence type="ECO:0000313" key="4">
    <source>
        <dbReference type="Proteomes" id="UP000199663"/>
    </source>
</evidence>
<dbReference type="Gene3D" id="2.40.160.60">
    <property type="entry name" value="Outer membrane protein transport protein (OMPP1/FadL/TodX)"/>
    <property type="match status" value="1"/>
</dbReference>
<dbReference type="Pfam" id="PF19572">
    <property type="entry name" value="PorV"/>
    <property type="match status" value="1"/>
</dbReference>
<dbReference type="RefSeq" id="WP_019597921.1">
    <property type="nucleotide sequence ID" value="NZ_FNQC01000004.1"/>
</dbReference>
<feature type="signal peptide" evidence="1">
    <location>
        <begin position="1"/>
        <end position="27"/>
    </location>
</feature>
<dbReference type="InterPro" id="IPR045741">
    <property type="entry name" value="PorV"/>
</dbReference>
<organism evidence="3 4">
    <name type="scientific">Rhodonellum ikkaensis</name>
    <dbReference type="NCBI Taxonomy" id="336829"/>
    <lineage>
        <taxon>Bacteria</taxon>
        <taxon>Pseudomonadati</taxon>
        <taxon>Bacteroidota</taxon>
        <taxon>Cytophagia</taxon>
        <taxon>Cytophagales</taxon>
        <taxon>Cytophagaceae</taxon>
        <taxon>Rhodonellum</taxon>
    </lineage>
</organism>
<keyword evidence="1" id="KW-0732">Signal</keyword>
<accession>A0A1H3PJ50</accession>
<feature type="domain" description="Type IX secretion system protein PorV" evidence="2">
    <location>
        <begin position="38"/>
        <end position="278"/>
    </location>
</feature>
<dbReference type="Proteomes" id="UP000199663">
    <property type="component" value="Unassembled WGS sequence"/>
</dbReference>
<gene>
    <name evidence="3" type="ORF">SAMN05444412_104283</name>
</gene>